<dbReference type="Proteomes" id="UP001431429">
    <property type="component" value="Unassembled WGS sequence"/>
</dbReference>
<reference evidence="8" key="1">
    <citation type="submission" date="2022-06" db="EMBL/GenBank/DDBJ databases">
        <title>Genome public.</title>
        <authorList>
            <person name="Sun Q."/>
        </authorList>
    </citation>
    <scope>NUCLEOTIDE SEQUENCE</scope>
    <source>
        <strain evidence="8">CWNU-1</strain>
    </source>
</reference>
<dbReference type="SUPFAM" id="SSF55874">
    <property type="entry name" value="ATPase domain of HSP90 chaperone/DNA topoisomerase II/histidine kinase"/>
    <property type="match status" value="1"/>
</dbReference>
<dbReference type="Pfam" id="PF02518">
    <property type="entry name" value="HATPase_c"/>
    <property type="match status" value="1"/>
</dbReference>
<proteinExistence type="predicted"/>
<keyword evidence="3" id="KW-0597">Phosphoprotein</keyword>
<organism evidence="8 9">
    <name type="scientific">Streptomyces albipurpureus</name>
    <dbReference type="NCBI Taxonomy" id="2897419"/>
    <lineage>
        <taxon>Bacteria</taxon>
        <taxon>Bacillati</taxon>
        <taxon>Actinomycetota</taxon>
        <taxon>Actinomycetes</taxon>
        <taxon>Kitasatosporales</taxon>
        <taxon>Streptomycetaceae</taxon>
        <taxon>Streptomyces</taxon>
    </lineage>
</organism>
<keyword evidence="8" id="KW-0547">Nucleotide-binding</keyword>
<feature type="region of interest" description="Disordered" evidence="6">
    <location>
        <begin position="379"/>
        <end position="429"/>
    </location>
</feature>
<feature type="domain" description="Histidine kinase/HSP90-like ATPase" evidence="7">
    <location>
        <begin position="230"/>
        <end position="343"/>
    </location>
</feature>
<dbReference type="Gene3D" id="3.30.565.10">
    <property type="entry name" value="Histidine kinase-like ATPase, C-terminal domain"/>
    <property type="match status" value="1"/>
</dbReference>
<dbReference type="RefSeq" id="WP_250919115.1">
    <property type="nucleotide sequence ID" value="NZ_JAMQAW010000008.1"/>
</dbReference>
<dbReference type="InterPro" id="IPR050428">
    <property type="entry name" value="TCS_sensor_his_kinase"/>
</dbReference>
<accession>A0ABT0UKJ5</accession>
<keyword evidence="8" id="KW-0067">ATP-binding</keyword>
<evidence type="ECO:0000313" key="9">
    <source>
        <dbReference type="Proteomes" id="UP001431429"/>
    </source>
</evidence>
<evidence type="ECO:0000256" key="5">
    <source>
        <dbReference type="ARBA" id="ARBA00022777"/>
    </source>
</evidence>
<dbReference type="InterPro" id="IPR036890">
    <property type="entry name" value="HATPase_C_sf"/>
</dbReference>
<comment type="caution">
    <text evidence="8">The sequence shown here is derived from an EMBL/GenBank/DDBJ whole genome shotgun (WGS) entry which is preliminary data.</text>
</comment>
<dbReference type="InterPro" id="IPR003594">
    <property type="entry name" value="HATPase_dom"/>
</dbReference>
<feature type="compositionally biased region" description="Polar residues" evidence="6">
    <location>
        <begin position="413"/>
        <end position="429"/>
    </location>
</feature>
<evidence type="ECO:0000259" key="7">
    <source>
        <dbReference type="SMART" id="SM00387"/>
    </source>
</evidence>
<keyword evidence="4" id="KW-0808">Transferase</keyword>
<evidence type="ECO:0000256" key="2">
    <source>
        <dbReference type="ARBA" id="ARBA00012438"/>
    </source>
</evidence>
<dbReference type="EC" id="2.7.13.3" evidence="2"/>
<evidence type="ECO:0000256" key="3">
    <source>
        <dbReference type="ARBA" id="ARBA00022553"/>
    </source>
</evidence>
<gene>
    <name evidence="8" type="ORF">NBG84_10875</name>
</gene>
<evidence type="ECO:0000256" key="4">
    <source>
        <dbReference type="ARBA" id="ARBA00022679"/>
    </source>
</evidence>
<sequence>MFVDVLAVAGLGLCLAIVLAYRSWRKSRLWRERAVRAEEERDARGEALEARDRALEYMVTTGLAELAESMRLPEPTVSELPFPAVLRGTRFLAGVEALSELWVCELERARVDSAEQTTQHLDETSREASRAAVRSFSSSITALGAQLSRVVDDCLREHQGDAVFASLTRIDHTAQQMSRQAQSFLVMCGGLPGRSWPATSVTDVVRGAMGRVRDFPRVRFGELDVAVQGRFVEPLVHVLANLLDNALRYSPPTATVEVSVQQGHHGVTIVVDDAGIQMTAEDLALARAVLSGADVDLHALGPHPKAGFASIAALALRYGFQVSLHTPSPFGGTRASVFITRELLTAAVFDQNASLSVPEPAPEPRAGAAVEGDAVLPRRRRRTAVPALDPVPELAPGAAHSSAAAAWVRGSRSGRQAAQSTSPSPEGTS</sequence>
<keyword evidence="9" id="KW-1185">Reference proteome</keyword>
<evidence type="ECO:0000256" key="6">
    <source>
        <dbReference type="SAM" id="MobiDB-lite"/>
    </source>
</evidence>
<dbReference type="PANTHER" id="PTHR45436">
    <property type="entry name" value="SENSOR HISTIDINE KINASE YKOH"/>
    <property type="match status" value="1"/>
</dbReference>
<name>A0ABT0UKJ5_9ACTN</name>
<keyword evidence="5" id="KW-0418">Kinase</keyword>
<dbReference type="EMBL" id="JAMQAW010000008">
    <property type="protein sequence ID" value="MCM2388787.1"/>
    <property type="molecule type" value="Genomic_DNA"/>
</dbReference>
<dbReference type="CDD" id="cd00075">
    <property type="entry name" value="HATPase"/>
    <property type="match status" value="1"/>
</dbReference>
<dbReference type="SMART" id="SM00387">
    <property type="entry name" value="HATPase_c"/>
    <property type="match status" value="1"/>
</dbReference>
<comment type="catalytic activity">
    <reaction evidence="1">
        <text>ATP + protein L-histidine = ADP + protein N-phospho-L-histidine.</text>
        <dbReference type="EC" id="2.7.13.3"/>
    </reaction>
</comment>
<evidence type="ECO:0000313" key="8">
    <source>
        <dbReference type="EMBL" id="MCM2388787.1"/>
    </source>
</evidence>
<dbReference type="PANTHER" id="PTHR45436:SF5">
    <property type="entry name" value="SENSOR HISTIDINE KINASE TRCS"/>
    <property type="match status" value="1"/>
</dbReference>
<protein>
    <recommendedName>
        <fullName evidence="2">histidine kinase</fullName>
        <ecNumber evidence="2">2.7.13.3</ecNumber>
    </recommendedName>
</protein>
<evidence type="ECO:0000256" key="1">
    <source>
        <dbReference type="ARBA" id="ARBA00000085"/>
    </source>
</evidence>
<dbReference type="GO" id="GO:0005524">
    <property type="term" value="F:ATP binding"/>
    <property type="evidence" value="ECO:0007669"/>
    <property type="project" value="UniProtKB-KW"/>
</dbReference>